<keyword evidence="4" id="KW-1185">Reference proteome</keyword>
<protein>
    <submittedName>
        <fullName evidence="3">24028_t:CDS:1</fullName>
    </submittedName>
</protein>
<proteinExistence type="predicted"/>
<evidence type="ECO:0000313" key="3">
    <source>
        <dbReference type="EMBL" id="CAG8723996.1"/>
    </source>
</evidence>
<keyword evidence="1" id="KW-0067">ATP-binding</keyword>
<dbReference type="InterPro" id="IPR011009">
    <property type="entry name" value="Kinase-like_dom_sf"/>
</dbReference>
<feature type="binding site" evidence="1">
    <location>
        <position position="65"/>
    </location>
    <ligand>
        <name>ATP</name>
        <dbReference type="ChEBI" id="CHEBI:30616"/>
    </ligand>
</feature>
<sequence length="82" mass="9273">LQLLRSVSLHPNINLLYGLTKGVIKKYKLQEIPYASLNNKKRLGRGGFGTVYRAKFSSLGYVAIKEVESDTDEKAQKLFINE</sequence>
<evidence type="ECO:0000313" key="4">
    <source>
        <dbReference type="Proteomes" id="UP000789901"/>
    </source>
</evidence>
<name>A0ABN7V3M3_GIGMA</name>
<feature type="non-terminal residue" evidence="3">
    <location>
        <position position="1"/>
    </location>
</feature>
<evidence type="ECO:0000259" key="2">
    <source>
        <dbReference type="PROSITE" id="PS50011"/>
    </source>
</evidence>
<evidence type="ECO:0000256" key="1">
    <source>
        <dbReference type="PROSITE-ProRule" id="PRU10141"/>
    </source>
</evidence>
<feature type="domain" description="Protein kinase" evidence="2">
    <location>
        <begin position="37"/>
        <end position="82"/>
    </location>
</feature>
<dbReference type="InterPro" id="IPR017441">
    <property type="entry name" value="Protein_kinase_ATP_BS"/>
</dbReference>
<accession>A0ABN7V3M3</accession>
<dbReference type="Proteomes" id="UP000789901">
    <property type="component" value="Unassembled WGS sequence"/>
</dbReference>
<dbReference type="InterPro" id="IPR000719">
    <property type="entry name" value="Prot_kinase_dom"/>
</dbReference>
<organism evidence="3 4">
    <name type="scientific">Gigaspora margarita</name>
    <dbReference type="NCBI Taxonomy" id="4874"/>
    <lineage>
        <taxon>Eukaryota</taxon>
        <taxon>Fungi</taxon>
        <taxon>Fungi incertae sedis</taxon>
        <taxon>Mucoromycota</taxon>
        <taxon>Glomeromycotina</taxon>
        <taxon>Glomeromycetes</taxon>
        <taxon>Diversisporales</taxon>
        <taxon>Gigasporaceae</taxon>
        <taxon>Gigaspora</taxon>
    </lineage>
</organism>
<dbReference type="PROSITE" id="PS00107">
    <property type="entry name" value="PROTEIN_KINASE_ATP"/>
    <property type="match status" value="1"/>
</dbReference>
<dbReference type="Gene3D" id="3.30.200.20">
    <property type="entry name" value="Phosphorylase Kinase, domain 1"/>
    <property type="match status" value="1"/>
</dbReference>
<dbReference type="PROSITE" id="PS50011">
    <property type="entry name" value="PROTEIN_KINASE_DOM"/>
    <property type="match status" value="1"/>
</dbReference>
<dbReference type="EMBL" id="CAJVQB010008858">
    <property type="protein sequence ID" value="CAG8723996.1"/>
    <property type="molecule type" value="Genomic_DNA"/>
</dbReference>
<keyword evidence="1" id="KW-0547">Nucleotide-binding</keyword>
<gene>
    <name evidence="3" type="ORF">GMARGA_LOCUS13765</name>
</gene>
<comment type="caution">
    <text evidence="3">The sequence shown here is derived from an EMBL/GenBank/DDBJ whole genome shotgun (WGS) entry which is preliminary data.</text>
</comment>
<dbReference type="SUPFAM" id="SSF56112">
    <property type="entry name" value="Protein kinase-like (PK-like)"/>
    <property type="match status" value="1"/>
</dbReference>
<reference evidence="3 4" key="1">
    <citation type="submission" date="2021-06" db="EMBL/GenBank/DDBJ databases">
        <authorList>
            <person name="Kallberg Y."/>
            <person name="Tangrot J."/>
            <person name="Rosling A."/>
        </authorList>
    </citation>
    <scope>NUCLEOTIDE SEQUENCE [LARGE SCALE GENOMIC DNA]</scope>
    <source>
        <strain evidence="3 4">120-4 pot B 10/14</strain>
    </source>
</reference>